<dbReference type="RefSeq" id="XP_009177886.1">
    <property type="nucleotide sequence ID" value="XM_009179622.1"/>
</dbReference>
<reference evidence="2 3" key="1">
    <citation type="submission" date="2013-11" db="EMBL/GenBank/DDBJ databases">
        <title>Opisthorchis viverrini - life in the bile duct.</title>
        <authorList>
            <person name="Young N.D."/>
            <person name="Nagarajan N."/>
            <person name="Lin S.J."/>
            <person name="Korhonen P.K."/>
            <person name="Jex A.R."/>
            <person name="Hall R.S."/>
            <person name="Safavi-Hemami H."/>
            <person name="Kaewkong W."/>
            <person name="Bertrand D."/>
            <person name="Gao S."/>
            <person name="Seet Q."/>
            <person name="Wongkham S."/>
            <person name="Teh B.T."/>
            <person name="Wongkham C."/>
            <person name="Intapan P.M."/>
            <person name="Maleewong W."/>
            <person name="Yang X."/>
            <person name="Hu M."/>
            <person name="Wang Z."/>
            <person name="Hofmann A."/>
            <person name="Sternberg P.W."/>
            <person name="Tan P."/>
            <person name="Wang J."/>
            <person name="Gasser R.B."/>
        </authorList>
    </citation>
    <scope>NUCLEOTIDE SEQUENCE [LARGE SCALE GENOMIC DNA]</scope>
</reference>
<dbReference type="GeneID" id="20330274"/>
<dbReference type="GO" id="GO:0016328">
    <property type="term" value="C:lateral plasma membrane"/>
    <property type="evidence" value="ECO:0007669"/>
    <property type="project" value="TreeGrafter"/>
</dbReference>
<dbReference type="InterPro" id="IPR033162">
    <property type="entry name" value="TBCD"/>
</dbReference>
<dbReference type="AlphaFoldDB" id="A0A074YYU3"/>
<dbReference type="GO" id="GO:0005096">
    <property type="term" value="F:GTPase activator activity"/>
    <property type="evidence" value="ECO:0007669"/>
    <property type="project" value="InterPro"/>
</dbReference>
<sequence length="164" mass="18167">MVTLDKLFVSSSKHRLGRMCNRLGSSMVSDVLAALLSLCTRLEPFTAWHGACLALAELGRRSLLLPSKLPEASQLVVVSQHHVIPVVLRALFYDERSGDHNYGSNVRDAACYVCWAFARAYRAQDFSPYVNQVASALILVSLFDREVNVRRAAAAAFQENVGRQ</sequence>
<evidence type="ECO:0000259" key="1">
    <source>
        <dbReference type="Pfam" id="PF25767"/>
    </source>
</evidence>
<dbReference type="InterPro" id="IPR058033">
    <property type="entry name" value="ARM_TBCD_2nd"/>
</dbReference>
<dbReference type="KEGG" id="ovi:T265_16109"/>
<feature type="non-terminal residue" evidence="2">
    <location>
        <position position="164"/>
    </location>
</feature>
<feature type="domain" description="Tubulin-folding cofactor D ARM repeats" evidence="1">
    <location>
        <begin position="11"/>
        <end position="164"/>
    </location>
</feature>
<dbReference type="STRING" id="6198.A0A074YYU3"/>
<dbReference type="OrthoDB" id="10253476at2759"/>
<dbReference type="SUPFAM" id="SSF48371">
    <property type="entry name" value="ARM repeat"/>
    <property type="match status" value="1"/>
</dbReference>
<proteinExistence type="predicted"/>
<dbReference type="InterPro" id="IPR011989">
    <property type="entry name" value="ARM-like"/>
</dbReference>
<dbReference type="CTD" id="20330274"/>
<dbReference type="GO" id="GO:0070830">
    <property type="term" value="P:bicellular tight junction assembly"/>
    <property type="evidence" value="ECO:0007669"/>
    <property type="project" value="TreeGrafter"/>
</dbReference>
<dbReference type="GO" id="GO:0000226">
    <property type="term" value="P:microtubule cytoskeleton organization"/>
    <property type="evidence" value="ECO:0007669"/>
    <property type="project" value="TreeGrafter"/>
</dbReference>
<dbReference type="PANTHER" id="PTHR12658:SF0">
    <property type="entry name" value="TUBULIN-SPECIFIC CHAPERONE D"/>
    <property type="match status" value="1"/>
</dbReference>
<keyword evidence="3" id="KW-1185">Reference proteome</keyword>
<dbReference type="Gene3D" id="1.25.10.10">
    <property type="entry name" value="Leucine-rich Repeat Variant"/>
    <property type="match status" value="1"/>
</dbReference>
<evidence type="ECO:0000313" key="2">
    <source>
        <dbReference type="EMBL" id="KER18367.1"/>
    </source>
</evidence>
<dbReference type="GO" id="GO:0034333">
    <property type="term" value="P:adherens junction assembly"/>
    <property type="evidence" value="ECO:0007669"/>
    <property type="project" value="TreeGrafter"/>
</dbReference>
<dbReference type="GO" id="GO:0048487">
    <property type="term" value="F:beta-tubulin binding"/>
    <property type="evidence" value="ECO:0007669"/>
    <property type="project" value="InterPro"/>
</dbReference>
<dbReference type="Proteomes" id="UP000054324">
    <property type="component" value="Unassembled WGS sequence"/>
</dbReference>
<dbReference type="EMBL" id="KL602288">
    <property type="protein sequence ID" value="KER18367.1"/>
    <property type="molecule type" value="Genomic_DNA"/>
</dbReference>
<dbReference type="GO" id="GO:0007021">
    <property type="term" value="P:tubulin complex assembly"/>
    <property type="evidence" value="ECO:0007669"/>
    <property type="project" value="InterPro"/>
</dbReference>
<name>A0A074YYU3_OPIVI</name>
<dbReference type="Pfam" id="PF25767">
    <property type="entry name" value="ARM_TBCD_2nd"/>
    <property type="match status" value="1"/>
</dbReference>
<accession>A0A074YYU3</accession>
<protein>
    <recommendedName>
        <fullName evidence="1">Tubulin-folding cofactor D ARM repeats domain-containing protein</fullName>
    </recommendedName>
</protein>
<gene>
    <name evidence="2" type="ORF">T265_16109</name>
</gene>
<dbReference type="PANTHER" id="PTHR12658">
    <property type="entry name" value="BETA-TUBULIN COFACTOR D"/>
    <property type="match status" value="1"/>
</dbReference>
<dbReference type="GO" id="GO:0007023">
    <property type="term" value="P:post-chaperonin tubulin folding pathway"/>
    <property type="evidence" value="ECO:0007669"/>
    <property type="project" value="InterPro"/>
</dbReference>
<organism evidence="2 3">
    <name type="scientific">Opisthorchis viverrini</name>
    <name type="common">Southeast Asian liver fluke</name>
    <dbReference type="NCBI Taxonomy" id="6198"/>
    <lineage>
        <taxon>Eukaryota</taxon>
        <taxon>Metazoa</taxon>
        <taxon>Spiralia</taxon>
        <taxon>Lophotrochozoa</taxon>
        <taxon>Platyhelminthes</taxon>
        <taxon>Trematoda</taxon>
        <taxon>Digenea</taxon>
        <taxon>Opisthorchiida</taxon>
        <taxon>Opisthorchiata</taxon>
        <taxon>Opisthorchiidae</taxon>
        <taxon>Opisthorchis</taxon>
    </lineage>
</organism>
<evidence type="ECO:0000313" key="3">
    <source>
        <dbReference type="Proteomes" id="UP000054324"/>
    </source>
</evidence>
<dbReference type="InterPro" id="IPR016024">
    <property type="entry name" value="ARM-type_fold"/>
</dbReference>